<feature type="transmembrane region" description="Helical" evidence="6">
    <location>
        <begin position="88"/>
        <end position="108"/>
    </location>
</feature>
<dbReference type="AlphaFoldDB" id="A0A0G9MTD4"/>
<evidence type="ECO:0000256" key="4">
    <source>
        <dbReference type="ARBA" id="ARBA00022989"/>
    </source>
</evidence>
<dbReference type="Gene3D" id="1.20.1250.20">
    <property type="entry name" value="MFS general substrate transporter like domains"/>
    <property type="match status" value="2"/>
</dbReference>
<feature type="transmembrane region" description="Helical" evidence="6">
    <location>
        <begin position="364"/>
        <end position="386"/>
    </location>
</feature>
<dbReference type="InterPro" id="IPR011701">
    <property type="entry name" value="MFS"/>
</dbReference>
<evidence type="ECO:0000256" key="6">
    <source>
        <dbReference type="SAM" id="Phobius"/>
    </source>
</evidence>
<comment type="subcellular location">
    <subcellularLocation>
        <location evidence="1">Membrane</location>
        <topology evidence="1">Multi-pass membrane protein</topology>
    </subcellularLocation>
</comment>
<dbReference type="PANTHER" id="PTHR23505:SF79">
    <property type="entry name" value="PROTEIN SPINSTER"/>
    <property type="match status" value="1"/>
</dbReference>
<dbReference type="STRING" id="1581420.AAW00_06535"/>
<dbReference type="InterPro" id="IPR044770">
    <property type="entry name" value="MFS_spinster-like"/>
</dbReference>
<dbReference type="GO" id="GO:0016020">
    <property type="term" value="C:membrane"/>
    <property type="evidence" value="ECO:0007669"/>
    <property type="project" value="UniProtKB-SubCell"/>
</dbReference>
<feature type="transmembrane region" description="Helical" evidence="6">
    <location>
        <begin position="398"/>
        <end position="420"/>
    </location>
</feature>
<dbReference type="RefSeq" id="WP_047003620.1">
    <property type="nucleotide sequence ID" value="NZ_LBHB01000002.1"/>
</dbReference>
<evidence type="ECO:0000313" key="8">
    <source>
        <dbReference type="EMBL" id="KLE33971.1"/>
    </source>
</evidence>
<dbReference type="PATRIC" id="fig|1581420.6.peg.1329"/>
<feature type="transmembrane region" description="Helical" evidence="6">
    <location>
        <begin position="114"/>
        <end position="136"/>
    </location>
</feature>
<keyword evidence="9" id="KW-1185">Reference proteome</keyword>
<feature type="transmembrane region" description="Helical" evidence="6">
    <location>
        <begin position="270"/>
        <end position="291"/>
    </location>
</feature>
<proteinExistence type="predicted"/>
<gene>
    <name evidence="8" type="ORF">AAW00_06535</name>
</gene>
<dbReference type="Pfam" id="PF07690">
    <property type="entry name" value="MFS_1"/>
    <property type="match status" value="1"/>
</dbReference>
<keyword evidence="5 6" id="KW-0472">Membrane</keyword>
<organism evidence="8 9">
    <name type="scientific">Aurantiacibacter luteus</name>
    <dbReference type="NCBI Taxonomy" id="1581420"/>
    <lineage>
        <taxon>Bacteria</taxon>
        <taxon>Pseudomonadati</taxon>
        <taxon>Pseudomonadota</taxon>
        <taxon>Alphaproteobacteria</taxon>
        <taxon>Sphingomonadales</taxon>
        <taxon>Erythrobacteraceae</taxon>
        <taxon>Aurantiacibacter</taxon>
    </lineage>
</organism>
<dbReference type="SUPFAM" id="SSF103473">
    <property type="entry name" value="MFS general substrate transporter"/>
    <property type="match status" value="1"/>
</dbReference>
<feature type="transmembrane region" description="Helical" evidence="6">
    <location>
        <begin position="232"/>
        <end position="250"/>
    </location>
</feature>
<dbReference type="EMBL" id="LBHB01000002">
    <property type="protein sequence ID" value="KLE33971.1"/>
    <property type="molecule type" value="Genomic_DNA"/>
</dbReference>
<dbReference type="CDD" id="cd17328">
    <property type="entry name" value="MFS_spinster_like"/>
    <property type="match status" value="1"/>
</dbReference>
<evidence type="ECO:0000256" key="3">
    <source>
        <dbReference type="ARBA" id="ARBA00022692"/>
    </source>
</evidence>
<keyword evidence="4 6" id="KW-1133">Transmembrane helix</keyword>
<dbReference type="InterPro" id="IPR020846">
    <property type="entry name" value="MFS_dom"/>
</dbReference>
<evidence type="ECO:0000259" key="7">
    <source>
        <dbReference type="PROSITE" id="PS50850"/>
    </source>
</evidence>
<dbReference type="PANTHER" id="PTHR23505">
    <property type="entry name" value="SPINSTER"/>
    <property type="match status" value="1"/>
</dbReference>
<name>A0A0G9MTD4_9SPHN</name>
<feature type="transmembrane region" description="Helical" evidence="6">
    <location>
        <begin position="148"/>
        <end position="171"/>
    </location>
</feature>
<protein>
    <submittedName>
        <fullName evidence="8">MFS transporter</fullName>
    </submittedName>
</protein>
<dbReference type="OrthoDB" id="7400989at2"/>
<feature type="transmembrane region" description="Helical" evidence="6">
    <location>
        <begin position="59"/>
        <end position="81"/>
    </location>
</feature>
<dbReference type="GO" id="GO:0022857">
    <property type="term" value="F:transmembrane transporter activity"/>
    <property type="evidence" value="ECO:0007669"/>
    <property type="project" value="InterPro"/>
</dbReference>
<dbReference type="InterPro" id="IPR036259">
    <property type="entry name" value="MFS_trans_sf"/>
</dbReference>
<feature type="transmembrane region" description="Helical" evidence="6">
    <location>
        <begin position="21"/>
        <end position="47"/>
    </location>
</feature>
<feature type="transmembrane region" description="Helical" evidence="6">
    <location>
        <begin position="325"/>
        <end position="343"/>
    </location>
</feature>
<comment type="caution">
    <text evidence="8">The sequence shown here is derived from an EMBL/GenBank/DDBJ whole genome shotgun (WGS) entry which is preliminary data.</text>
</comment>
<keyword evidence="2" id="KW-0813">Transport</keyword>
<keyword evidence="3 6" id="KW-0812">Transmembrane</keyword>
<feature type="transmembrane region" description="Helical" evidence="6">
    <location>
        <begin position="177"/>
        <end position="197"/>
    </location>
</feature>
<evidence type="ECO:0000256" key="2">
    <source>
        <dbReference type="ARBA" id="ARBA00022448"/>
    </source>
</evidence>
<evidence type="ECO:0000256" key="1">
    <source>
        <dbReference type="ARBA" id="ARBA00004141"/>
    </source>
</evidence>
<reference evidence="8 9" key="1">
    <citation type="submission" date="2015-04" db="EMBL/GenBank/DDBJ databases">
        <title>The draft genome sequence of Erythrobacter luteus KA37.</title>
        <authorList>
            <person name="Zhuang L."/>
            <person name="Liu Y."/>
            <person name="Shao Z."/>
        </authorList>
    </citation>
    <scope>NUCLEOTIDE SEQUENCE [LARGE SCALE GENOMIC DNA]</scope>
    <source>
        <strain evidence="8 9">KA37</strain>
    </source>
</reference>
<evidence type="ECO:0000313" key="9">
    <source>
        <dbReference type="Proteomes" id="UP000053464"/>
    </source>
</evidence>
<evidence type="ECO:0000256" key="5">
    <source>
        <dbReference type="ARBA" id="ARBA00023136"/>
    </source>
</evidence>
<dbReference type="PROSITE" id="PS50850">
    <property type="entry name" value="MFS"/>
    <property type="match status" value="1"/>
</dbReference>
<accession>A0A0G9MTD4</accession>
<sequence length="431" mass="45449">MSAGTAPPATTRQTPLPGASLVMAMLLLVYIFNFLDRMMLSILAAPIQAELGLSDGEMGLLGGLAFAVLYSTLAVPLSALADRTSRSWVITIALVFWSGFTALCGMAQSFLHLFLARVGVGVGEAGGVAPSYALVADYFPPRRRATALAIYSLGVPIGSAIGVLGGGYIASTVDWRTAFFVMGGLGILIAPLFKLVVKDPPRPVSVTGPVAGAPARQSIWQVARLLARKPTFWFLAFGAASSSMLGYGIGFWKPSYILRTFDIGLWETSLFIGGVLLIGGVSGMLAGGAIADRLGGNRKWYARLPAIAFILGAPIYAAGVLTDNLWLAFALFIVPQGLAYVWFGPVLTAVQNLVEPPARATASALFLLINNLIGLGGGIYALGLISDAYAPVYGDESLRMSILTVLPIYVLAGILMLLAARTIERDWVEEA</sequence>
<dbReference type="Proteomes" id="UP000053464">
    <property type="component" value="Unassembled WGS sequence"/>
</dbReference>
<feature type="domain" description="Major facilitator superfamily (MFS) profile" evidence="7">
    <location>
        <begin position="22"/>
        <end position="424"/>
    </location>
</feature>
<feature type="transmembrane region" description="Helical" evidence="6">
    <location>
        <begin position="300"/>
        <end position="319"/>
    </location>
</feature>